<name>A0A5J4RY92_9ZZZZ</name>
<comment type="caution">
    <text evidence="1">The sequence shown here is derived from an EMBL/GenBank/DDBJ whole genome shotgun (WGS) entry which is preliminary data.</text>
</comment>
<protein>
    <submittedName>
        <fullName evidence="1">Uncharacterized protein</fullName>
    </submittedName>
</protein>
<accession>A0A5J4RY92</accession>
<proteinExistence type="predicted"/>
<dbReference type="AlphaFoldDB" id="A0A5J4RY92"/>
<reference evidence="1" key="1">
    <citation type="submission" date="2019-03" db="EMBL/GenBank/DDBJ databases">
        <title>Single cell metagenomics reveals metabolic interactions within the superorganism composed of flagellate Streblomastix strix and complex community of Bacteroidetes bacteria on its surface.</title>
        <authorList>
            <person name="Treitli S.C."/>
            <person name="Kolisko M."/>
            <person name="Husnik F."/>
            <person name="Keeling P."/>
            <person name="Hampl V."/>
        </authorList>
    </citation>
    <scope>NUCLEOTIDE SEQUENCE</scope>
    <source>
        <strain evidence="1">STM</strain>
    </source>
</reference>
<gene>
    <name evidence="1" type="ORF">EZS27_013150</name>
</gene>
<sequence length="78" mass="8901">MIRQNKKGWIIQPNLIKSYFTFPPLGDFPDVSADFGGLFPLFLPDLFPVVLGPLDGLGAEFFAIKYKTIILHKYRNKN</sequence>
<organism evidence="1">
    <name type="scientific">termite gut metagenome</name>
    <dbReference type="NCBI Taxonomy" id="433724"/>
    <lineage>
        <taxon>unclassified sequences</taxon>
        <taxon>metagenomes</taxon>
        <taxon>organismal metagenomes</taxon>
    </lineage>
</organism>
<dbReference type="EMBL" id="SNRY01000580">
    <property type="protein sequence ID" value="KAA6338886.1"/>
    <property type="molecule type" value="Genomic_DNA"/>
</dbReference>
<evidence type="ECO:0000313" key="1">
    <source>
        <dbReference type="EMBL" id="KAA6338886.1"/>
    </source>
</evidence>